<evidence type="ECO:0000256" key="3">
    <source>
        <dbReference type="ARBA" id="ARBA00022723"/>
    </source>
</evidence>
<dbReference type="Proteomes" id="UP001521785">
    <property type="component" value="Unassembled WGS sequence"/>
</dbReference>
<evidence type="ECO:0000313" key="8">
    <source>
        <dbReference type="Proteomes" id="UP001521785"/>
    </source>
</evidence>
<keyword evidence="8" id="KW-1185">Reference proteome</keyword>
<evidence type="ECO:0000313" key="7">
    <source>
        <dbReference type="EMBL" id="KAL1594379.1"/>
    </source>
</evidence>
<keyword evidence="5" id="KW-0408">Iron</keyword>
<reference evidence="7 8" key="1">
    <citation type="submission" date="2024-02" db="EMBL/GenBank/DDBJ databases">
        <title>De novo assembly and annotation of 12 fungi associated with fruit tree decline syndrome in Ontario, Canada.</title>
        <authorList>
            <person name="Sulman M."/>
            <person name="Ellouze W."/>
            <person name="Ilyukhin E."/>
        </authorList>
    </citation>
    <scope>NUCLEOTIDE SEQUENCE [LARGE SCALE GENOMIC DNA]</scope>
    <source>
        <strain evidence="7 8">M42-189</strain>
    </source>
</reference>
<dbReference type="Pfam" id="PF00067">
    <property type="entry name" value="p450"/>
    <property type="match status" value="1"/>
</dbReference>
<dbReference type="PANTHER" id="PTHR24305">
    <property type="entry name" value="CYTOCHROME P450"/>
    <property type="match status" value="1"/>
</dbReference>
<dbReference type="PANTHER" id="PTHR24305:SF187">
    <property type="entry name" value="P450, PUTATIVE (EUROFUNG)-RELATED"/>
    <property type="match status" value="1"/>
</dbReference>
<dbReference type="InterPro" id="IPR001128">
    <property type="entry name" value="Cyt_P450"/>
</dbReference>
<dbReference type="InterPro" id="IPR036396">
    <property type="entry name" value="Cyt_P450_sf"/>
</dbReference>
<name>A0ABR3QQE7_9PLEO</name>
<dbReference type="EMBL" id="JAKJXO020000017">
    <property type="protein sequence ID" value="KAL1594379.1"/>
    <property type="molecule type" value="Genomic_DNA"/>
</dbReference>
<dbReference type="PRINTS" id="PR00463">
    <property type="entry name" value="EP450I"/>
</dbReference>
<dbReference type="InterPro" id="IPR002401">
    <property type="entry name" value="Cyt_P450_E_grp-I"/>
</dbReference>
<evidence type="ECO:0000256" key="2">
    <source>
        <dbReference type="ARBA" id="ARBA00010617"/>
    </source>
</evidence>
<keyword evidence="4" id="KW-0560">Oxidoreductase</keyword>
<organism evidence="7 8">
    <name type="scientific">Paraconiothyrium brasiliense</name>
    <dbReference type="NCBI Taxonomy" id="300254"/>
    <lineage>
        <taxon>Eukaryota</taxon>
        <taxon>Fungi</taxon>
        <taxon>Dikarya</taxon>
        <taxon>Ascomycota</taxon>
        <taxon>Pezizomycotina</taxon>
        <taxon>Dothideomycetes</taxon>
        <taxon>Pleosporomycetidae</taxon>
        <taxon>Pleosporales</taxon>
        <taxon>Massarineae</taxon>
        <taxon>Didymosphaeriaceae</taxon>
        <taxon>Paraconiothyrium</taxon>
    </lineage>
</organism>
<dbReference type="InterPro" id="IPR050121">
    <property type="entry name" value="Cytochrome_P450_monoxygenase"/>
</dbReference>
<accession>A0ABR3QQE7</accession>
<dbReference type="SUPFAM" id="SSF48264">
    <property type="entry name" value="Cytochrome P450"/>
    <property type="match status" value="1"/>
</dbReference>
<gene>
    <name evidence="7" type="ORF">SLS60_010139</name>
</gene>
<dbReference type="PRINTS" id="PR00385">
    <property type="entry name" value="P450"/>
</dbReference>
<evidence type="ECO:0000256" key="5">
    <source>
        <dbReference type="ARBA" id="ARBA00023004"/>
    </source>
</evidence>
<proteinExistence type="inferred from homology"/>
<keyword evidence="6" id="KW-0503">Monooxygenase</keyword>
<evidence type="ECO:0000256" key="6">
    <source>
        <dbReference type="ARBA" id="ARBA00023033"/>
    </source>
</evidence>
<protein>
    <recommendedName>
        <fullName evidence="9">Cytochrome P450</fullName>
    </recommendedName>
</protein>
<sequence>MALSKQEKPDLVEHLINYTPKNPQGNELLYGESRLIISAGSETTATALTFIFMQLATHPAIMRAVRQEYREREATYHCQRPLPLLDAVIHESLRLWPSLFFLGQRVTPTDGLQIGSRFIPGNTIVQIQPFVMNRDPRNFASPDDFIPERWTTRPELVINREAFLPFSTGPYDCVGKRLAYMEMRSVIAKVVGEFDVCLPEEFQEEVYWGSVKDHVTAAAPPNQEVMFCKPGTLGSADP</sequence>
<dbReference type="Gene3D" id="1.10.630.10">
    <property type="entry name" value="Cytochrome P450"/>
    <property type="match status" value="1"/>
</dbReference>
<comment type="caution">
    <text evidence="7">The sequence shown here is derived from an EMBL/GenBank/DDBJ whole genome shotgun (WGS) entry which is preliminary data.</text>
</comment>
<comment type="cofactor">
    <cofactor evidence="1">
        <name>heme</name>
        <dbReference type="ChEBI" id="CHEBI:30413"/>
    </cofactor>
</comment>
<evidence type="ECO:0000256" key="1">
    <source>
        <dbReference type="ARBA" id="ARBA00001971"/>
    </source>
</evidence>
<evidence type="ECO:0008006" key="9">
    <source>
        <dbReference type="Google" id="ProtNLM"/>
    </source>
</evidence>
<comment type="similarity">
    <text evidence="2">Belongs to the cytochrome P450 family.</text>
</comment>
<evidence type="ECO:0000256" key="4">
    <source>
        <dbReference type="ARBA" id="ARBA00023002"/>
    </source>
</evidence>
<keyword evidence="3" id="KW-0479">Metal-binding</keyword>